<evidence type="ECO:0008006" key="4">
    <source>
        <dbReference type="Google" id="ProtNLM"/>
    </source>
</evidence>
<evidence type="ECO:0000313" key="2">
    <source>
        <dbReference type="EMBL" id="MDN3568449.1"/>
    </source>
</evidence>
<gene>
    <name evidence="2" type="ORF">QWZ14_29070</name>
</gene>
<feature type="non-terminal residue" evidence="2">
    <location>
        <position position="1"/>
    </location>
</feature>
<organism evidence="2 3">
    <name type="scientific">Paeniroseomonas aquatica</name>
    <dbReference type="NCBI Taxonomy" id="373043"/>
    <lineage>
        <taxon>Bacteria</taxon>
        <taxon>Pseudomonadati</taxon>
        <taxon>Pseudomonadota</taxon>
        <taxon>Alphaproteobacteria</taxon>
        <taxon>Acetobacterales</taxon>
        <taxon>Acetobacteraceae</taxon>
        <taxon>Paeniroseomonas</taxon>
    </lineage>
</organism>
<proteinExistence type="predicted"/>
<evidence type="ECO:0000256" key="1">
    <source>
        <dbReference type="SAM" id="MobiDB-lite"/>
    </source>
</evidence>
<feature type="compositionally biased region" description="Low complexity" evidence="1">
    <location>
        <begin position="15"/>
        <end position="27"/>
    </location>
</feature>
<reference evidence="3" key="1">
    <citation type="journal article" date="2019" name="Int. J. Syst. Evol. Microbiol.">
        <title>The Global Catalogue of Microorganisms (GCM) 10K type strain sequencing project: providing services to taxonomists for standard genome sequencing and annotation.</title>
        <authorList>
            <consortium name="The Broad Institute Genomics Platform"/>
            <consortium name="The Broad Institute Genome Sequencing Center for Infectious Disease"/>
            <person name="Wu L."/>
            <person name="Ma J."/>
        </authorList>
    </citation>
    <scope>NUCLEOTIDE SEQUENCE [LARGE SCALE GENOMIC DNA]</scope>
    <source>
        <strain evidence="3">CECT 7131</strain>
    </source>
</reference>
<accession>A0ABT8AF84</accession>
<name>A0ABT8AF84_9PROT</name>
<feature type="region of interest" description="Disordered" evidence="1">
    <location>
        <begin position="15"/>
        <end position="37"/>
    </location>
</feature>
<keyword evidence="3" id="KW-1185">Reference proteome</keyword>
<sequence length="253" mass="25408">VLLLPAPPPEAQAVAAPPAAPLAAPMPDSRPAPPAAAAAAEPELATVAAVVEALPCSLLQVSLPGRVLAVTGLARGAEAEAMQRAIAAFGVPAAAQYLQVERFAGDFCAALDAIRPVAALAGEAPGLGFASPTPLRGGQALRFTVALPPWAARLHVAYVTEAGEVAHPVQAGPAHAAGASLGFGEAGRWTAAPPFGTDLLLVIASERPLFAQRRRGERLEAFTPALQAALRQAQAGGGRVAVRAALLQTVAGP</sequence>
<protein>
    <recommendedName>
        <fullName evidence="4">DUF4384 domain-containing protein</fullName>
    </recommendedName>
</protein>
<dbReference type="Proteomes" id="UP001529369">
    <property type="component" value="Unassembled WGS sequence"/>
</dbReference>
<comment type="caution">
    <text evidence="2">The sequence shown here is derived from an EMBL/GenBank/DDBJ whole genome shotgun (WGS) entry which is preliminary data.</text>
</comment>
<evidence type="ECO:0000313" key="3">
    <source>
        <dbReference type="Proteomes" id="UP001529369"/>
    </source>
</evidence>
<dbReference type="EMBL" id="JAUFPN010000239">
    <property type="protein sequence ID" value="MDN3568449.1"/>
    <property type="molecule type" value="Genomic_DNA"/>
</dbReference>